<evidence type="ECO:0000313" key="2">
    <source>
        <dbReference type="EMBL" id="CUQ66434.1"/>
    </source>
</evidence>
<feature type="compositionally biased region" description="Polar residues" evidence="1">
    <location>
        <begin position="78"/>
        <end position="90"/>
    </location>
</feature>
<feature type="region of interest" description="Disordered" evidence="1">
    <location>
        <begin position="72"/>
        <end position="109"/>
    </location>
</feature>
<dbReference type="KEGG" id="nio:NITINOP_1459"/>
<evidence type="ECO:0000256" key="1">
    <source>
        <dbReference type="SAM" id="MobiDB-lite"/>
    </source>
</evidence>
<name>A0A0S4KXR5_9BACT</name>
<organism evidence="2 3">
    <name type="scientific">Candidatus Nitrospira inopinata</name>
    <dbReference type="NCBI Taxonomy" id="1715989"/>
    <lineage>
        <taxon>Bacteria</taxon>
        <taxon>Pseudomonadati</taxon>
        <taxon>Nitrospirota</taxon>
        <taxon>Nitrospiria</taxon>
        <taxon>Nitrospirales</taxon>
        <taxon>Nitrospiraceae</taxon>
        <taxon>Nitrospira</taxon>
    </lineage>
</organism>
<accession>A0A0S4KXR5</accession>
<evidence type="ECO:0000313" key="3">
    <source>
        <dbReference type="Proteomes" id="UP000066284"/>
    </source>
</evidence>
<gene>
    <name evidence="2" type="ORF">NITINOP_1459</name>
</gene>
<dbReference type="AlphaFoldDB" id="A0A0S4KXR5"/>
<dbReference type="Proteomes" id="UP000066284">
    <property type="component" value="Chromosome 1"/>
</dbReference>
<proteinExistence type="predicted"/>
<protein>
    <submittedName>
        <fullName evidence="2">Uncharacterized protein</fullName>
    </submittedName>
</protein>
<reference evidence="3" key="1">
    <citation type="submission" date="2015-09" db="EMBL/GenBank/DDBJ databases">
        <authorList>
            <person name="Daims H."/>
        </authorList>
    </citation>
    <scope>NUCLEOTIDE SEQUENCE [LARGE SCALE GENOMIC DNA]</scope>
</reference>
<feature type="region of interest" description="Disordered" evidence="1">
    <location>
        <begin position="1"/>
        <end position="27"/>
    </location>
</feature>
<keyword evidence="3" id="KW-1185">Reference proteome</keyword>
<dbReference type="EMBL" id="LN885086">
    <property type="protein sequence ID" value="CUQ66434.1"/>
    <property type="molecule type" value="Genomic_DNA"/>
</dbReference>
<sequence>MMRASNVVSASLPGCSSKPGASSCTSQGAANIPRIVTSVTTVRSVVKTALASSHTSCLPRVVRYSVKTGMKAEDMDPSANSSRSRLGTRNATKKASAAGVAPNNRASTMSRMKPRIRLAKVPTPITPAAFTTDWCSSCFDDGETTEAVGCDMVRILAEHRETVYRPTIFLARERRGLRLLDQLIRQFIGIVTRPAGAHLR</sequence>